<evidence type="ECO:0000313" key="1">
    <source>
        <dbReference type="EMBL" id="OGG72902.1"/>
    </source>
</evidence>
<dbReference type="InterPro" id="IPR019270">
    <property type="entry name" value="DUF2283"/>
</dbReference>
<dbReference type="Pfam" id="PF10049">
    <property type="entry name" value="DUF2283"/>
    <property type="match status" value="1"/>
</dbReference>
<dbReference type="PANTHER" id="PTHR37029:SF1">
    <property type="entry name" value="SSR1768 PROTEIN"/>
    <property type="match status" value="1"/>
</dbReference>
<dbReference type="PANTHER" id="PTHR37029">
    <property type="entry name" value="SSR1768 PROTEIN"/>
    <property type="match status" value="1"/>
</dbReference>
<evidence type="ECO:0008006" key="3">
    <source>
        <dbReference type="Google" id="ProtNLM"/>
    </source>
</evidence>
<organism evidence="1 2">
    <name type="scientific">Candidatus Kaiserbacteria bacterium RIFCSPLOWO2_01_FULL_53_17</name>
    <dbReference type="NCBI Taxonomy" id="1798511"/>
    <lineage>
        <taxon>Bacteria</taxon>
        <taxon>Candidatus Kaiseribacteriota</taxon>
    </lineage>
</organism>
<comment type="caution">
    <text evidence="1">The sequence shown here is derived from an EMBL/GenBank/DDBJ whole genome shotgun (WGS) entry which is preliminary data.</text>
</comment>
<reference evidence="1 2" key="1">
    <citation type="journal article" date="2016" name="Nat. Commun.">
        <title>Thousands of microbial genomes shed light on interconnected biogeochemical processes in an aquifer system.</title>
        <authorList>
            <person name="Anantharaman K."/>
            <person name="Brown C.T."/>
            <person name="Hug L.A."/>
            <person name="Sharon I."/>
            <person name="Castelle C.J."/>
            <person name="Probst A.J."/>
            <person name="Thomas B.C."/>
            <person name="Singh A."/>
            <person name="Wilkins M.J."/>
            <person name="Karaoz U."/>
            <person name="Brodie E.L."/>
            <person name="Williams K.H."/>
            <person name="Hubbard S.S."/>
            <person name="Banfield J.F."/>
        </authorList>
    </citation>
    <scope>NUCLEOTIDE SEQUENCE [LARGE SCALE GENOMIC DNA]</scope>
</reference>
<dbReference type="EMBL" id="MFLY01000024">
    <property type="protein sequence ID" value="OGG72902.1"/>
    <property type="molecule type" value="Genomic_DNA"/>
</dbReference>
<proteinExistence type="predicted"/>
<name>A0A1F6EHV2_9BACT</name>
<gene>
    <name evidence="1" type="ORF">A3A38_03250</name>
</gene>
<dbReference type="Proteomes" id="UP000177306">
    <property type="component" value="Unassembled WGS sequence"/>
</dbReference>
<accession>A0A1F6EHV2</accession>
<dbReference type="AlphaFoldDB" id="A0A1F6EHV2"/>
<sequence length="74" mass="7918">MRITYDKTVDALNLALRAGAVAKTLEIAPEILVDVDKKGRTLSIEIIGASEKIGKKNFSTVMIGEKSVALPAFS</sequence>
<evidence type="ECO:0000313" key="2">
    <source>
        <dbReference type="Proteomes" id="UP000177306"/>
    </source>
</evidence>
<protein>
    <recommendedName>
        <fullName evidence="3">DUF2283 domain-containing protein</fullName>
    </recommendedName>
</protein>